<dbReference type="STRING" id="50990.A0A4Y7Q8V9"/>
<reference evidence="3 4" key="1">
    <citation type="submission" date="2018-06" db="EMBL/GenBank/DDBJ databases">
        <title>A transcriptomic atlas of mushroom development highlights an independent origin of complex multicellularity.</title>
        <authorList>
            <consortium name="DOE Joint Genome Institute"/>
            <person name="Krizsan K."/>
            <person name="Almasi E."/>
            <person name="Merenyi Z."/>
            <person name="Sahu N."/>
            <person name="Viragh M."/>
            <person name="Koszo T."/>
            <person name="Mondo S."/>
            <person name="Kiss B."/>
            <person name="Balint B."/>
            <person name="Kues U."/>
            <person name="Barry K."/>
            <person name="Hegedus J.C."/>
            <person name="Henrissat B."/>
            <person name="Johnson J."/>
            <person name="Lipzen A."/>
            <person name="Ohm R."/>
            <person name="Nagy I."/>
            <person name="Pangilinan J."/>
            <person name="Yan J."/>
            <person name="Xiong Y."/>
            <person name="Grigoriev I.V."/>
            <person name="Hibbett D.S."/>
            <person name="Nagy L.G."/>
        </authorList>
    </citation>
    <scope>NUCLEOTIDE SEQUENCE [LARGE SCALE GENOMIC DNA]</scope>
    <source>
        <strain evidence="3 4">SZMC22713</strain>
    </source>
</reference>
<evidence type="ECO:0008006" key="5">
    <source>
        <dbReference type="Google" id="ProtNLM"/>
    </source>
</evidence>
<evidence type="ECO:0000313" key="3">
    <source>
        <dbReference type="EMBL" id="TDL23776.1"/>
    </source>
</evidence>
<dbReference type="AlphaFoldDB" id="A0A4Y7Q8V9"/>
<dbReference type="PANTHER" id="PTHR13349:SF2">
    <property type="entry name" value="TRANSLATION MACHINERY-ASSOCIATED PROTEIN 16"/>
    <property type="match status" value="1"/>
</dbReference>
<feature type="region of interest" description="Disordered" evidence="2">
    <location>
        <begin position="1"/>
        <end position="45"/>
    </location>
</feature>
<dbReference type="EMBL" id="ML170169">
    <property type="protein sequence ID" value="TDL23776.1"/>
    <property type="molecule type" value="Genomic_DNA"/>
</dbReference>
<protein>
    <recommendedName>
        <fullName evidence="5">Translation machinery-associated protein 16</fullName>
    </recommendedName>
</protein>
<gene>
    <name evidence="3" type="ORF">BD410DRAFT_150051</name>
</gene>
<accession>A0A4Y7Q8V9</accession>
<dbReference type="PANTHER" id="PTHR13349">
    <property type="entry name" value="TRANSLATION MACHINERY-ASSOCIATED PROTEIN 16"/>
    <property type="match status" value="1"/>
</dbReference>
<dbReference type="GO" id="GO:0005634">
    <property type="term" value="C:nucleus"/>
    <property type="evidence" value="ECO:0007669"/>
    <property type="project" value="TreeGrafter"/>
</dbReference>
<comment type="similarity">
    <text evidence="1">Belongs to the TMA16 family.</text>
</comment>
<dbReference type="Pfam" id="PF11176">
    <property type="entry name" value="Tma16"/>
    <property type="match status" value="1"/>
</dbReference>
<name>A0A4Y7Q8V9_9AGAM</name>
<dbReference type="Proteomes" id="UP000294933">
    <property type="component" value="Unassembled WGS sequence"/>
</dbReference>
<dbReference type="InterPro" id="IPR021346">
    <property type="entry name" value="Tma16"/>
</dbReference>
<proteinExistence type="inferred from homology"/>
<organism evidence="3 4">
    <name type="scientific">Rickenella mellea</name>
    <dbReference type="NCBI Taxonomy" id="50990"/>
    <lineage>
        <taxon>Eukaryota</taxon>
        <taxon>Fungi</taxon>
        <taxon>Dikarya</taxon>
        <taxon>Basidiomycota</taxon>
        <taxon>Agaricomycotina</taxon>
        <taxon>Agaricomycetes</taxon>
        <taxon>Hymenochaetales</taxon>
        <taxon>Rickenellaceae</taxon>
        <taxon>Rickenella</taxon>
    </lineage>
</organism>
<dbReference type="InterPro" id="IPR038356">
    <property type="entry name" value="Tma16_sf"/>
</dbReference>
<dbReference type="Gene3D" id="1.20.1440.170">
    <property type="entry name" value="Translation machinery-associated protein 16-like"/>
    <property type="match status" value="1"/>
</dbReference>
<evidence type="ECO:0000256" key="1">
    <source>
        <dbReference type="ARBA" id="ARBA00034127"/>
    </source>
</evidence>
<keyword evidence="4" id="KW-1185">Reference proteome</keyword>
<sequence length="202" mass="23313">MAPTQAGAKVKEKKEKNEKVFHPNSRKAGQIERSQLRRSKLTGAASKRLKHNGSEIDKFVFFFHSIPPEQEAMTLEELHMLIKDVWLTRHDIELEEERAARRKGRPKSAKEMKYEAIKITEAEEYRTGLEVPDLTHPVNVEIFRRWDQRELAFIQLLRFIRISSENPAAAVVSKPGKHMLITLATERSSQDVEMAESQHSSN</sequence>
<dbReference type="OrthoDB" id="270284at2759"/>
<evidence type="ECO:0000313" key="4">
    <source>
        <dbReference type="Proteomes" id="UP000294933"/>
    </source>
</evidence>
<dbReference type="VEuPathDB" id="FungiDB:BD410DRAFT_150051"/>
<evidence type="ECO:0000256" key="2">
    <source>
        <dbReference type="SAM" id="MobiDB-lite"/>
    </source>
</evidence>
<feature type="compositionally biased region" description="Basic and acidic residues" evidence="2">
    <location>
        <begin position="9"/>
        <end position="21"/>
    </location>
</feature>